<protein>
    <submittedName>
        <fullName evidence="2">Uncharacterized protein</fullName>
    </submittedName>
</protein>
<name>A0ABS0WLA6_9FLAO</name>
<feature type="transmembrane region" description="Helical" evidence="1">
    <location>
        <begin position="38"/>
        <end position="58"/>
    </location>
</feature>
<evidence type="ECO:0000313" key="3">
    <source>
        <dbReference type="Proteomes" id="UP000623301"/>
    </source>
</evidence>
<dbReference type="Proteomes" id="UP000623301">
    <property type="component" value="Unassembled WGS sequence"/>
</dbReference>
<organism evidence="2 3">
    <name type="scientific">Aureibaculum flavum</name>
    <dbReference type="NCBI Taxonomy" id="2795986"/>
    <lineage>
        <taxon>Bacteria</taxon>
        <taxon>Pseudomonadati</taxon>
        <taxon>Bacteroidota</taxon>
        <taxon>Flavobacteriia</taxon>
        <taxon>Flavobacteriales</taxon>
        <taxon>Flavobacteriaceae</taxon>
        <taxon>Aureibaculum</taxon>
    </lineage>
</organism>
<evidence type="ECO:0000256" key="1">
    <source>
        <dbReference type="SAM" id="Phobius"/>
    </source>
</evidence>
<keyword evidence="3" id="KW-1185">Reference proteome</keyword>
<feature type="transmembrane region" description="Helical" evidence="1">
    <location>
        <begin position="79"/>
        <end position="98"/>
    </location>
</feature>
<keyword evidence="1" id="KW-0472">Membrane</keyword>
<evidence type="ECO:0000313" key="2">
    <source>
        <dbReference type="EMBL" id="MBJ2172743.1"/>
    </source>
</evidence>
<comment type="caution">
    <text evidence="2">The sequence shown here is derived from an EMBL/GenBank/DDBJ whole genome shotgun (WGS) entry which is preliminary data.</text>
</comment>
<feature type="transmembrane region" description="Helical" evidence="1">
    <location>
        <begin position="110"/>
        <end position="135"/>
    </location>
</feature>
<keyword evidence="1" id="KW-1133">Transmembrane helix</keyword>
<gene>
    <name evidence="2" type="ORF">JBL43_00745</name>
</gene>
<dbReference type="EMBL" id="JAEHFJ010000001">
    <property type="protein sequence ID" value="MBJ2172743.1"/>
    <property type="molecule type" value="Genomic_DNA"/>
</dbReference>
<feature type="transmembrane region" description="Helical" evidence="1">
    <location>
        <begin position="12"/>
        <end position="32"/>
    </location>
</feature>
<accession>A0ABS0WLA6</accession>
<keyword evidence="1" id="KW-0812">Transmembrane</keyword>
<proteinExistence type="predicted"/>
<reference evidence="2 3" key="1">
    <citation type="submission" date="2020-12" db="EMBL/GenBank/DDBJ databases">
        <title>Aureibaculum luteum sp. nov. and Aureibaculum flavum sp. nov., novel members of the family Flavobacteriaceae isolated from Antarctic intertidal sediments.</title>
        <authorList>
            <person name="He X."/>
            <person name="Zhang X."/>
        </authorList>
    </citation>
    <scope>NUCLEOTIDE SEQUENCE [LARGE SCALE GENOMIC DNA]</scope>
    <source>
        <strain evidence="2 3">A20</strain>
    </source>
</reference>
<dbReference type="RefSeq" id="WP_198839586.1">
    <property type="nucleotide sequence ID" value="NZ_JAEHFJ010000001.1"/>
</dbReference>
<sequence>MELIKNKHINLAIIIATIINAIVGGFLVYTSFQGHSSFGIILGAILPIIALVLYINIYGKYEDLEITKDLEKKIFKPSIKIVITLLVLMVILVTWISISQNEISIDSEYIYFFTIVLLIFLIPNLLVQFGFYLFLKRKY</sequence>